<dbReference type="Proteomes" id="UP001175227">
    <property type="component" value="Unassembled WGS sequence"/>
</dbReference>
<sequence length="177" mass="20021">MSPLQSSINLSTTSVILFICDDAYVEPIRQTLNGLQLKLYRFGGRARTRPFLSYFCITNVIEEGKALNIITSRRGALQSVITGMQCGGELDRSLNRIWCNTQAWILLLDWQSAEYPAKRCRMIPTAPSDCDSVKKTSIAEVLSEQVYFNIDFKFTSLRSRLNGKQSRTSLLVKNIVD</sequence>
<protein>
    <submittedName>
        <fullName evidence="1">Uncharacterized protein</fullName>
    </submittedName>
</protein>
<evidence type="ECO:0000313" key="2">
    <source>
        <dbReference type="Proteomes" id="UP001175227"/>
    </source>
</evidence>
<dbReference type="EMBL" id="JAUEPR010000017">
    <property type="protein sequence ID" value="KAK0477423.1"/>
    <property type="molecule type" value="Genomic_DNA"/>
</dbReference>
<evidence type="ECO:0000313" key="1">
    <source>
        <dbReference type="EMBL" id="KAK0477423.1"/>
    </source>
</evidence>
<gene>
    <name evidence="1" type="ORF">IW261DRAFT_1421123</name>
</gene>
<proteinExistence type="predicted"/>
<reference evidence="1" key="1">
    <citation type="submission" date="2023-06" db="EMBL/GenBank/DDBJ databases">
        <authorList>
            <consortium name="Lawrence Berkeley National Laboratory"/>
            <person name="Ahrendt S."/>
            <person name="Sahu N."/>
            <person name="Indic B."/>
            <person name="Wong-Bajracharya J."/>
            <person name="Merenyi Z."/>
            <person name="Ke H.-M."/>
            <person name="Monk M."/>
            <person name="Kocsube S."/>
            <person name="Drula E."/>
            <person name="Lipzen A."/>
            <person name="Balint B."/>
            <person name="Henrissat B."/>
            <person name="Andreopoulos B."/>
            <person name="Martin F.M."/>
            <person name="Harder C.B."/>
            <person name="Rigling D."/>
            <person name="Ford K.L."/>
            <person name="Foster G.D."/>
            <person name="Pangilinan J."/>
            <person name="Papanicolaou A."/>
            <person name="Barry K."/>
            <person name="LaButti K."/>
            <person name="Viragh M."/>
            <person name="Koriabine M."/>
            <person name="Yan M."/>
            <person name="Riley R."/>
            <person name="Champramary S."/>
            <person name="Plett K.L."/>
            <person name="Tsai I.J."/>
            <person name="Slot J."/>
            <person name="Sipos G."/>
            <person name="Plett J."/>
            <person name="Nagy L.G."/>
            <person name="Grigoriev I.V."/>
        </authorList>
    </citation>
    <scope>NUCLEOTIDE SEQUENCE</scope>
    <source>
        <strain evidence="1">ICMP 16352</strain>
    </source>
</reference>
<name>A0AA39P4G8_9AGAR</name>
<accession>A0AA39P4G8</accession>
<dbReference type="AlphaFoldDB" id="A0AA39P4G8"/>
<organism evidence="1 2">
    <name type="scientific">Armillaria novae-zelandiae</name>
    <dbReference type="NCBI Taxonomy" id="153914"/>
    <lineage>
        <taxon>Eukaryota</taxon>
        <taxon>Fungi</taxon>
        <taxon>Dikarya</taxon>
        <taxon>Basidiomycota</taxon>
        <taxon>Agaricomycotina</taxon>
        <taxon>Agaricomycetes</taxon>
        <taxon>Agaricomycetidae</taxon>
        <taxon>Agaricales</taxon>
        <taxon>Marasmiineae</taxon>
        <taxon>Physalacriaceae</taxon>
        <taxon>Armillaria</taxon>
    </lineage>
</organism>
<comment type="caution">
    <text evidence="1">The sequence shown here is derived from an EMBL/GenBank/DDBJ whole genome shotgun (WGS) entry which is preliminary data.</text>
</comment>
<keyword evidence="2" id="KW-1185">Reference proteome</keyword>